<reference evidence="2 3" key="1">
    <citation type="submission" date="2021-02" db="EMBL/GenBank/DDBJ databases">
        <title>Streptomyces spirodelae sp. nov., isolated from duckweed.</title>
        <authorList>
            <person name="Saimee Y."/>
            <person name="Duangmal K."/>
        </authorList>
    </citation>
    <scope>NUCLEOTIDE SEQUENCE [LARGE SCALE GENOMIC DNA]</scope>
    <source>
        <strain evidence="2 3">DSM 42105</strain>
    </source>
</reference>
<keyword evidence="1" id="KW-0378">Hydrolase</keyword>
<dbReference type="SUPFAM" id="SSF56784">
    <property type="entry name" value="HAD-like"/>
    <property type="match status" value="1"/>
</dbReference>
<dbReference type="PANTHER" id="PTHR43316">
    <property type="entry name" value="HYDROLASE, HALOACID DELAHOGENASE-RELATED"/>
    <property type="match status" value="1"/>
</dbReference>
<sequence length="234" mass="24866">MAMARPSPHRPRAVAFDVLETLMRLTPLASRFEEIGQPAAAAHPWFLRVQRDCMALALSGDTADFLRAARQALRVESGRSVSEEGITHVLEGIPALPAYDDALPAVRRLREAGLRTGCLTVGDAAVTRTFLERNDLAPHIDHVVTAAEAGGWKPAPVLYHAAAERLGASPAGTAVVAVHAWDCHGAARAGCVTGWCARLEGEHSDMFAQPHVRGEDLTEVADKLLALPAAPPGS</sequence>
<dbReference type="Gene3D" id="3.40.50.1000">
    <property type="entry name" value="HAD superfamily/HAD-like"/>
    <property type="match status" value="1"/>
</dbReference>
<dbReference type="InterPro" id="IPR023198">
    <property type="entry name" value="PGP-like_dom2"/>
</dbReference>
<protein>
    <submittedName>
        <fullName evidence="2">HAD hydrolase-like protein</fullName>
    </submittedName>
</protein>
<dbReference type="InterPro" id="IPR006439">
    <property type="entry name" value="HAD-SF_hydro_IA"/>
</dbReference>
<dbReference type="GeneID" id="96262044"/>
<name>A0ABS3Y1Z8_9ACTN</name>
<dbReference type="Pfam" id="PF00702">
    <property type="entry name" value="Hydrolase"/>
    <property type="match status" value="1"/>
</dbReference>
<dbReference type="InterPro" id="IPR036412">
    <property type="entry name" value="HAD-like_sf"/>
</dbReference>
<evidence type="ECO:0000313" key="2">
    <source>
        <dbReference type="EMBL" id="MBO8201689.1"/>
    </source>
</evidence>
<gene>
    <name evidence="2" type="ORF">JW613_25830</name>
</gene>
<dbReference type="InterPro" id="IPR023214">
    <property type="entry name" value="HAD_sf"/>
</dbReference>
<comment type="caution">
    <text evidence="2">The sequence shown here is derived from an EMBL/GenBank/DDBJ whole genome shotgun (WGS) entry which is preliminary data.</text>
</comment>
<evidence type="ECO:0000313" key="3">
    <source>
        <dbReference type="Proteomes" id="UP000721954"/>
    </source>
</evidence>
<evidence type="ECO:0000256" key="1">
    <source>
        <dbReference type="ARBA" id="ARBA00022801"/>
    </source>
</evidence>
<dbReference type="RefSeq" id="WP_209213311.1">
    <property type="nucleotide sequence ID" value="NZ_JAFFZM010000017.1"/>
</dbReference>
<dbReference type="Proteomes" id="UP000721954">
    <property type="component" value="Unassembled WGS sequence"/>
</dbReference>
<dbReference type="PANTHER" id="PTHR43316:SF3">
    <property type="entry name" value="HALOACID DEHALOGENASE, TYPE II (AFU_ORTHOLOGUE AFUA_2G07750)-RELATED"/>
    <property type="match status" value="1"/>
</dbReference>
<dbReference type="Gene3D" id="1.10.150.240">
    <property type="entry name" value="Putative phosphatase, domain 2"/>
    <property type="match status" value="1"/>
</dbReference>
<dbReference type="PRINTS" id="PR00413">
    <property type="entry name" value="HADHALOGNASE"/>
</dbReference>
<dbReference type="InterPro" id="IPR051540">
    <property type="entry name" value="S-2-haloacid_dehalogenase"/>
</dbReference>
<organism evidence="2 3">
    <name type="scientific">Streptomyces smyrnaeus</name>
    <dbReference type="NCBI Taxonomy" id="1387713"/>
    <lineage>
        <taxon>Bacteria</taxon>
        <taxon>Bacillati</taxon>
        <taxon>Actinomycetota</taxon>
        <taxon>Actinomycetes</taxon>
        <taxon>Kitasatosporales</taxon>
        <taxon>Streptomycetaceae</taxon>
        <taxon>Streptomyces</taxon>
    </lineage>
</organism>
<dbReference type="SFLD" id="SFLDS00003">
    <property type="entry name" value="Haloacid_Dehalogenase"/>
    <property type="match status" value="1"/>
</dbReference>
<accession>A0ABS3Y1Z8</accession>
<dbReference type="SFLD" id="SFLDG01129">
    <property type="entry name" value="C1.5:_HAD__Beta-PGM__Phosphata"/>
    <property type="match status" value="1"/>
</dbReference>
<proteinExistence type="predicted"/>
<dbReference type="EMBL" id="JAFFZM010000017">
    <property type="protein sequence ID" value="MBO8201689.1"/>
    <property type="molecule type" value="Genomic_DNA"/>
</dbReference>
<keyword evidence="3" id="KW-1185">Reference proteome</keyword>